<comment type="caution">
    <text evidence="4">The sequence shown here is derived from an EMBL/GenBank/DDBJ whole genome shotgun (WGS) entry which is preliminary data.</text>
</comment>
<dbReference type="PANTHER" id="PTHR43420">
    <property type="entry name" value="ACETYLTRANSFERASE"/>
    <property type="match status" value="1"/>
</dbReference>
<dbReference type="PANTHER" id="PTHR43420:SF44">
    <property type="entry name" value="ACETYLTRANSFERASE YPEA"/>
    <property type="match status" value="1"/>
</dbReference>
<reference evidence="4 5" key="1">
    <citation type="submission" date="2014-12" db="EMBL/GenBank/DDBJ databases">
        <title>16Stimator: statistical estimation of ribosomal gene copy numbers from draft genome assemblies.</title>
        <authorList>
            <person name="Perisin M.A."/>
            <person name="Vetter M."/>
            <person name="Gilbert J.A."/>
            <person name="Bergelson J."/>
        </authorList>
    </citation>
    <scope>NUCLEOTIDE SEQUENCE [LARGE SCALE GENOMIC DNA]</scope>
    <source>
        <strain evidence="4 5">MEJ076</strain>
    </source>
</reference>
<feature type="domain" description="N-acetyltransferase" evidence="3">
    <location>
        <begin position="3"/>
        <end position="166"/>
    </location>
</feature>
<organism evidence="4 5">
    <name type="scientific">Agrobacterium tumefaciens</name>
    <dbReference type="NCBI Taxonomy" id="358"/>
    <lineage>
        <taxon>Bacteria</taxon>
        <taxon>Pseudomonadati</taxon>
        <taxon>Pseudomonadota</taxon>
        <taxon>Alphaproteobacteria</taxon>
        <taxon>Hyphomicrobiales</taxon>
        <taxon>Rhizobiaceae</taxon>
        <taxon>Rhizobium/Agrobacterium group</taxon>
        <taxon>Agrobacterium</taxon>
        <taxon>Agrobacterium tumefaciens complex</taxon>
    </lineage>
</organism>
<dbReference type="CDD" id="cd04301">
    <property type="entry name" value="NAT_SF"/>
    <property type="match status" value="1"/>
</dbReference>
<protein>
    <recommendedName>
        <fullName evidence="3">N-acetyltransferase domain-containing protein</fullName>
    </recommendedName>
</protein>
<evidence type="ECO:0000256" key="1">
    <source>
        <dbReference type="ARBA" id="ARBA00022679"/>
    </source>
</evidence>
<keyword evidence="1" id="KW-0808">Transferase</keyword>
<dbReference type="SUPFAM" id="SSF55729">
    <property type="entry name" value="Acyl-CoA N-acyltransferases (Nat)"/>
    <property type="match status" value="1"/>
</dbReference>
<dbReference type="GO" id="GO:0016747">
    <property type="term" value="F:acyltransferase activity, transferring groups other than amino-acyl groups"/>
    <property type="evidence" value="ECO:0007669"/>
    <property type="project" value="InterPro"/>
</dbReference>
<dbReference type="InterPro" id="IPR000182">
    <property type="entry name" value="GNAT_dom"/>
</dbReference>
<gene>
    <name evidence="4" type="ORF">RU07_19610</name>
</gene>
<dbReference type="OrthoDB" id="336415at2"/>
<dbReference type="Proteomes" id="UP000035017">
    <property type="component" value="Unassembled WGS sequence"/>
</dbReference>
<evidence type="ECO:0000259" key="3">
    <source>
        <dbReference type="PROSITE" id="PS51186"/>
    </source>
</evidence>
<dbReference type="AlphaFoldDB" id="A0A0D0KPN2"/>
<dbReference type="PROSITE" id="PS51186">
    <property type="entry name" value="GNAT"/>
    <property type="match status" value="1"/>
</dbReference>
<accession>A0A0D0KPN2</accession>
<dbReference type="EMBL" id="JXQV01000030">
    <property type="protein sequence ID" value="KIP98917.1"/>
    <property type="molecule type" value="Genomic_DNA"/>
</dbReference>
<dbReference type="InterPro" id="IPR050680">
    <property type="entry name" value="YpeA/RimI_acetyltransf"/>
</dbReference>
<proteinExistence type="predicted"/>
<evidence type="ECO:0000313" key="4">
    <source>
        <dbReference type="EMBL" id="KIP98917.1"/>
    </source>
</evidence>
<keyword evidence="2" id="KW-0012">Acyltransferase</keyword>
<name>A0A0D0KPN2_AGRTU</name>
<evidence type="ECO:0000256" key="2">
    <source>
        <dbReference type="ARBA" id="ARBA00023315"/>
    </source>
</evidence>
<dbReference type="Pfam" id="PF00583">
    <property type="entry name" value="Acetyltransf_1"/>
    <property type="match status" value="1"/>
</dbReference>
<dbReference type="InterPro" id="IPR016181">
    <property type="entry name" value="Acyl_CoA_acyltransferase"/>
</dbReference>
<dbReference type="Gene3D" id="3.40.630.30">
    <property type="match status" value="1"/>
</dbReference>
<sequence>MPFAIQKLSAFDAQDYRDLRLEGLAAHPEAFGASWEDESLLSVDDFAHRLEQQHVFAARQTDTKIMLGAVGIRLSAASKTKHKGLIVGMYVRPEMRGSGVGAALVQHVLDYARSIVEQVNLVVEASNVGACGLYRKLGFEQYGYEPRARKVGQTYYDDVLMALALRDGQA</sequence>
<evidence type="ECO:0000313" key="5">
    <source>
        <dbReference type="Proteomes" id="UP000035017"/>
    </source>
</evidence>